<sequence length="277" mass="29658">MTTTTEFDELSVQHLDRPGGRIAYRLAGKGPLVVCLPGMGEIAASYRYSVPALARAGFRVAVMDLRGHGESDATFDRYDDEAAGSDALALIDELGGPAILVGNSMGAGASVWAAAQRPDAVSGVALIGPFVRNAPVNPVMGLLFRVLMLRPWARQSWLSYLPSLYPGRRPDDFEAHRAAIRRAMRRPGATAAFARTTRTDHTAAERSLPQVQIPAAVIMGTADPDFRDPVAEAHWIGEQLNATVTLVDGAGHYPQVEQPTIVGDALVAFCRRVATDA</sequence>
<protein>
    <submittedName>
        <fullName evidence="2">Alpha/beta hydrolase</fullName>
    </submittedName>
</protein>
<dbReference type="PRINTS" id="PR00111">
    <property type="entry name" value="ABHYDROLASE"/>
</dbReference>
<keyword evidence="3" id="KW-1185">Reference proteome</keyword>
<reference evidence="3" key="1">
    <citation type="journal article" date="2019" name="Int. J. Syst. Evol. Microbiol.">
        <title>The Global Catalogue of Microorganisms (GCM) 10K type strain sequencing project: providing services to taxonomists for standard genome sequencing and annotation.</title>
        <authorList>
            <consortium name="The Broad Institute Genomics Platform"/>
            <consortium name="The Broad Institute Genome Sequencing Center for Infectious Disease"/>
            <person name="Wu L."/>
            <person name="Ma J."/>
        </authorList>
    </citation>
    <scope>NUCLEOTIDE SEQUENCE [LARGE SCALE GENOMIC DNA]</scope>
    <source>
        <strain evidence="3">JCM 15577</strain>
    </source>
</reference>
<keyword evidence="2" id="KW-0378">Hydrolase</keyword>
<dbReference type="Gene3D" id="3.40.50.1820">
    <property type="entry name" value="alpha/beta hydrolase"/>
    <property type="match status" value="1"/>
</dbReference>
<dbReference type="EMBL" id="BAAAPL010000001">
    <property type="protein sequence ID" value="GAA1699553.1"/>
    <property type="molecule type" value="Genomic_DNA"/>
</dbReference>
<dbReference type="PANTHER" id="PTHR46438">
    <property type="entry name" value="ALPHA/BETA-HYDROLASES SUPERFAMILY PROTEIN"/>
    <property type="match status" value="1"/>
</dbReference>
<dbReference type="SUPFAM" id="SSF53474">
    <property type="entry name" value="alpha/beta-Hydrolases"/>
    <property type="match status" value="1"/>
</dbReference>
<dbReference type="InterPro" id="IPR000073">
    <property type="entry name" value="AB_hydrolase_1"/>
</dbReference>
<dbReference type="InterPro" id="IPR000639">
    <property type="entry name" value="Epox_hydrolase-like"/>
</dbReference>
<gene>
    <name evidence="2" type="ORF">GCM10009808_16460</name>
</gene>
<proteinExistence type="predicted"/>
<evidence type="ECO:0000313" key="3">
    <source>
        <dbReference type="Proteomes" id="UP001501690"/>
    </source>
</evidence>
<accession>A0ABP4U5L4</accession>
<dbReference type="Pfam" id="PF12697">
    <property type="entry name" value="Abhydrolase_6"/>
    <property type="match status" value="1"/>
</dbReference>
<comment type="caution">
    <text evidence="2">The sequence shown here is derived from an EMBL/GenBank/DDBJ whole genome shotgun (WGS) entry which is preliminary data.</text>
</comment>
<name>A0ABP4U5L4_9MICO</name>
<dbReference type="Proteomes" id="UP001501690">
    <property type="component" value="Unassembled WGS sequence"/>
</dbReference>
<dbReference type="GO" id="GO:0016787">
    <property type="term" value="F:hydrolase activity"/>
    <property type="evidence" value="ECO:0007669"/>
    <property type="project" value="UniProtKB-KW"/>
</dbReference>
<feature type="domain" description="AB hydrolase-1" evidence="1">
    <location>
        <begin position="33"/>
        <end position="261"/>
    </location>
</feature>
<dbReference type="PRINTS" id="PR00412">
    <property type="entry name" value="EPOXHYDRLASE"/>
</dbReference>
<evidence type="ECO:0000259" key="1">
    <source>
        <dbReference type="Pfam" id="PF12697"/>
    </source>
</evidence>
<dbReference type="RefSeq" id="WP_344071305.1">
    <property type="nucleotide sequence ID" value="NZ_BAAAPL010000001.1"/>
</dbReference>
<organism evidence="2 3">
    <name type="scientific">Microbacterium sediminicola</name>
    <dbReference type="NCBI Taxonomy" id="415210"/>
    <lineage>
        <taxon>Bacteria</taxon>
        <taxon>Bacillati</taxon>
        <taxon>Actinomycetota</taxon>
        <taxon>Actinomycetes</taxon>
        <taxon>Micrococcales</taxon>
        <taxon>Microbacteriaceae</taxon>
        <taxon>Microbacterium</taxon>
    </lineage>
</organism>
<dbReference type="InterPro" id="IPR029058">
    <property type="entry name" value="AB_hydrolase_fold"/>
</dbReference>
<evidence type="ECO:0000313" key="2">
    <source>
        <dbReference type="EMBL" id="GAA1699553.1"/>
    </source>
</evidence>